<feature type="transmembrane region" description="Helical" evidence="9">
    <location>
        <begin position="178"/>
        <end position="199"/>
    </location>
</feature>
<keyword evidence="9" id="KW-0472">Membrane</keyword>
<evidence type="ECO:0000256" key="7">
    <source>
        <dbReference type="ARBA" id="ARBA00022840"/>
    </source>
</evidence>
<dbReference type="PANTHER" id="PTHR24421">
    <property type="entry name" value="NITRATE/NITRITE SENSOR PROTEIN NARX-RELATED"/>
    <property type="match status" value="1"/>
</dbReference>
<organism evidence="12">
    <name type="scientific">Streptomyces viridochromogenes</name>
    <dbReference type="NCBI Taxonomy" id="1938"/>
    <lineage>
        <taxon>Bacteria</taxon>
        <taxon>Bacillati</taxon>
        <taxon>Actinomycetota</taxon>
        <taxon>Actinomycetes</taxon>
        <taxon>Kitasatosporales</taxon>
        <taxon>Streptomycetaceae</taxon>
        <taxon>Streptomyces</taxon>
    </lineage>
</organism>
<reference evidence="12" key="1">
    <citation type="submission" date="2010-07" db="EMBL/GenBank/DDBJ databases">
        <authorList>
            <person name="Yin X.H."/>
        </authorList>
    </citation>
    <scope>NUCLEOTIDE SEQUENCE</scope>
    <source>
        <strain evidence="12">ATCC 29814</strain>
    </source>
</reference>
<evidence type="ECO:0000256" key="5">
    <source>
        <dbReference type="ARBA" id="ARBA00022741"/>
    </source>
</evidence>
<keyword evidence="5" id="KW-0547">Nucleotide-binding</keyword>
<evidence type="ECO:0000259" key="11">
    <source>
        <dbReference type="Pfam" id="PF07730"/>
    </source>
</evidence>
<evidence type="ECO:0000256" key="1">
    <source>
        <dbReference type="ARBA" id="ARBA00000085"/>
    </source>
</evidence>
<dbReference type="Pfam" id="PF07730">
    <property type="entry name" value="HisKA_3"/>
    <property type="match status" value="1"/>
</dbReference>
<feature type="domain" description="Histidine kinase/HSP90-like ATPase" evidence="10">
    <location>
        <begin position="344"/>
        <end position="426"/>
    </location>
</feature>
<dbReference type="GO" id="GO:0046983">
    <property type="term" value="F:protein dimerization activity"/>
    <property type="evidence" value="ECO:0007669"/>
    <property type="project" value="InterPro"/>
</dbReference>
<dbReference type="GO" id="GO:0000155">
    <property type="term" value="F:phosphorelay sensor kinase activity"/>
    <property type="evidence" value="ECO:0007669"/>
    <property type="project" value="InterPro"/>
</dbReference>
<keyword evidence="4" id="KW-0808">Transferase</keyword>
<dbReference type="GO" id="GO:0005524">
    <property type="term" value="F:ATP binding"/>
    <property type="evidence" value="ECO:0007669"/>
    <property type="project" value="UniProtKB-KW"/>
</dbReference>
<evidence type="ECO:0000256" key="4">
    <source>
        <dbReference type="ARBA" id="ARBA00022679"/>
    </source>
</evidence>
<accession>G0WV88</accession>
<evidence type="ECO:0000256" key="9">
    <source>
        <dbReference type="SAM" id="Phobius"/>
    </source>
</evidence>
<keyword evidence="6" id="KW-0418">Kinase</keyword>
<feature type="transmembrane region" description="Helical" evidence="9">
    <location>
        <begin position="142"/>
        <end position="166"/>
    </location>
</feature>
<evidence type="ECO:0000256" key="6">
    <source>
        <dbReference type="ARBA" id="ARBA00022777"/>
    </source>
</evidence>
<dbReference type="GO" id="GO:0016020">
    <property type="term" value="C:membrane"/>
    <property type="evidence" value="ECO:0007669"/>
    <property type="project" value="InterPro"/>
</dbReference>
<feature type="transmembrane region" description="Helical" evidence="9">
    <location>
        <begin position="61"/>
        <end position="87"/>
    </location>
</feature>
<proteinExistence type="predicted"/>
<keyword evidence="9" id="KW-1133">Transmembrane helix</keyword>
<evidence type="ECO:0000256" key="3">
    <source>
        <dbReference type="ARBA" id="ARBA00022553"/>
    </source>
</evidence>
<dbReference type="AlphaFoldDB" id="G0WV88"/>
<dbReference type="InterPro" id="IPR011712">
    <property type="entry name" value="Sig_transdc_His_kin_sub3_dim/P"/>
</dbReference>
<dbReference type="PANTHER" id="PTHR24421:SF10">
    <property type="entry name" value="NITRATE_NITRITE SENSOR PROTEIN NARQ"/>
    <property type="match status" value="1"/>
</dbReference>
<dbReference type="InterPro" id="IPR003594">
    <property type="entry name" value="HATPase_dom"/>
</dbReference>
<evidence type="ECO:0000259" key="10">
    <source>
        <dbReference type="Pfam" id="PF02518"/>
    </source>
</evidence>
<name>G0WV88_STRVR</name>
<keyword evidence="8" id="KW-0902">Two-component regulatory system</keyword>
<dbReference type="CDD" id="cd16917">
    <property type="entry name" value="HATPase_UhpB-NarQ-NarX-like"/>
    <property type="match status" value="1"/>
</dbReference>
<dbReference type="EC" id="2.7.13.3" evidence="2"/>
<keyword evidence="3" id="KW-0597">Phosphoprotein</keyword>
<evidence type="ECO:0000256" key="2">
    <source>
        <dbReference type="ARBA" id="ARBA00012438"/>
    </source>
</evidence>
<dbReference type="Gene3D" id="1.20.5.1930">
    <property type="match status" value="1"/>
</dbReference>
<dbReference type="InterPro" id="IPR036890">
    <property type="entry name" value="HATPase_C_sf"/>
</dbReference>
<keyword evidence="7" id="KW-0067">ATP-binding</keyword>
<feature type="domain" description="Signal transduction histidine kinase subgroup 3 dimerisation and phosphoacceptor" evidence="11">
    <location>
        <begin position="240"/>
        <end position="306"/>
    </location>
</feature>
<evidence type="ECO:0000313" key="12">
    <source>
        <dbReference type="EMBL" id="AEF16032.1"/>
    </source>
</evidence>
<dbReference type="Gene3D" id="3.30.565.10">
    <property type="entry name" value="Histidine kinase-like ATPase, C-terminal domain"/>
    <property type="match status" value="1"/>
</dbReference>
<evidence type="ECO:0000256" key="8">
    <source>
        <dbReference type="ARBA" id="ARBA00023012"/>
    </source>
</evidence>
<keyword evidence="9" id="KW-0812">Transmembrane</keyword>
<dbReference type="InterPro" id="IPR050482">
    <property type="entry name" value="Sensor_HK_TwoCompSys"/>
</dbReference>
<dbReference type="SUPFAM" id="SSF55874">
    <property type="entry name" value="ATPase domain of HSP90 chaperone/DNA topoisomerase II/histidine kinase"/>
    <property type="match status" value="1"/>
</dbReference>
<reference evidence="12" key="2">
    <citation type="journal article" date="2011" name="Gene">
        <title>Molecular cloning and identification of the laspartomycin biosynthetic gene cluster from Streptomyces viridochromogenes.</title>
        <authorList>
            <person name="Wang Y."/>
            <person name="Chen Y."/>
            <person name="Shen Q."/>
            <person name="Yin X."/>
        </authorList>
    </citation>
    <scope>NUCLEOTIDE SEQUENCE</scope>
    <source>
        <strain evidence="12">ATCC 29814</strain>
    </source>
</reference>
<dbReference type="Pfam" id="PF02518">
    <property type="entry name" value="HATPase_c"/>
    <property type="match status" value="1"/>
</dbReference>
<protein>
    <recommendedName>
        <fullName evidence="2">histidine kinase</fullName>
        <ecNumber evidence="2">2.7.13.3</ecNumber>
    </recommendedName>
</protein>
<comment type="catalytic activity">
    <reaction evidence="1">
        <text>ATP + protein L-histidine = ADP + protein N-phospho-L-histidine.</text>
        <dbReference type="EC" id="2.7.13.3"/>
    </reaction>
</comment>
<sequence length="428" mass="46373">MTRVRFHMWHGTLGRSCSRRAVKLGSIPVLGSYTGVTAHTVESDEAEAGRSPSWHRVIPGVILGCATALTGLLYFLVAGLAFSPWLVRPSTRDRALAAIAAGARRLADGERIRRSVFFGDRFPQHYKASDQKILRYVVVRGYTGLLSAVVICLLGVGLILAGVLVMATARGTVGWQELLLQVLLGCVLLFLDIQGLYSLAVLDTRLARDCFGPSEWELLRRRIDELATSRAGVVREVDAERRRIERDLHDGVQQRLVALAMLIGRARRSRTRDPEQSDVLLLQAHEAAQEALTELREAAWRVYPSALDSQGLREALGGVAERCAIPLRMEYEIEGPLPQPAQTAAYFVVSESVTNAAKHSGATLISVRLARQGRSLVLRIEDNGTGGADPAGGGLTGLRSRVGALDGVLHIESPLGGPTTITAELPCV</sequence>
<dbReference type="EMBL" id="HM756254">
    <property type="protein sequence ID" value="AEF16032.1"/>
    <property type="molecule type" value="Genomic_DNA"/>
</dbReference>